<organism evidence="8 9">
    <name type="scientific">Flavobacterium urumqiense</name>
    <dbReference type="NCBI Taxonomy" id="935224"/>
    <lineage>
        <taxon>Bacteria</taxon>
        <taxon>Pseudomonadati</taxon>
        <taxon>Bacteroidota</taxon>
        <taxon>Flavobacteriia</taxon>
        <taxon>Flavobacteriales</taxon>
        <taxon>Flavobacteriaceae</taxon>
        <taxon>Flavobacterium</taxon>
    </lineage>
</organism>
<dbReference type="GO" id="GO:0005737">
    <property type="term" value="C:cytoplasm"/>
    <property type="evidence" value="ECO:0007669"/>
    <property type="project" value="UniProtKB-SubCell"/>
</dbReference>
<comment type="similarity">
    <text evidence="6">Belongs to the methyltransferase superfamily. tRNA (adenine-N(6)-)-methyltransferase family.</text>
</comment>
<dbReference type="InterPro" id="IPR050210">
    <property type="entry name" value="tRNA_Adenine-N(6)_MTase"/>
</dbReference>
<evidence type="ECO:0000313" key="8">
    <source>
        <dbReference type="EMBL" id="SEF47502.1"/>
    </source>
</evidence>
<keyword evidence="1 6" id="KW-0963">Cytoplasm</keyword>
<dbReference type="InterPro" id="IPR007848">
    <property type="entry name" value="Small_mtfrase_dom"/>
</dbReference>
<dbReference type="Gene3D" id="3.40.50.150">
    <property type="entry name" value="Vaccinia Virus protein VP39"/>
    <property type="match status" value="1"/>
</dbReference>
<dbReference type="GO" id="GO:0003676">
    <property type="term" value="F:nucleic acid binding"/>
    <property type="evidence" value="ECO:0007669"/>
    <property type="project" value="InterPro"/>
</dbReference>
<keyword evidence="4 6" id="KW-0949">S-adenosyl-L-methionine</keyword>
<evidence type="ECO:0000313" key="9">
    <source>
        <dbReference type="Proteomes" id="UP000236737"/>
    </source>
</evidence>
<evidence type="ECO:0000256" key="2">
    <source>
        <dbReference type="ARBA" id="ARBA00022603"/>
    </source>
</evidence>
<evidence type="ECO:0000256" key="5">
    <source>
        <dbReference type="ARBA" id="ARBA00022694"/>
    </source>
</evidence>
<dbReference type="GO" id="GO:0016430">
    <property type="term" value="F:tRNA (adenine-N6)-methyltransferase activity"/>
    <property type="evidence" value="ECO:0007669"/>
    <property type="project" value="UniProtKB-UniRule"/>
</dbReference>
<reference evidence="9" key="1">
    <citation type="submission" date="2016-10" db="EMBL/GenBank/DDBJ databases">
        <authorList>
            <person name="Varghese N."/>
            <person name="Submissions S."/>
        </authorList>
    </citation>
    <scope>NUCLEOTIDE SEQUENCE [LARGE SCALE GENOMIC DNA]</scope>
    <source>
        <strain evidence="9">CGMCC 1.9230</strain>
    </source>
</reference>
<accession>A0A1H5SAB1</accession>
<feature type="domain" description="Methyltransferase small" evidence="7">
    <location>
        <begin position="39"/>
        <end position="121"/>
    </location>
</feature>
<evidence type="ECO:0000256" key="1">
    <source>
        <dbReference type="ARBA" id="ARBA00022490"/>
    </source>
</evidence>
<sequence length="237" mass="27244">MSKFQFKQFSLEQDRCAMKIGTDGVLLGAWAPIENNPFSILDIGAGTGVIALMLAQRSNAEQIDALEIDEEAYEQSVDNFENSPWSDRLFCFHAGLDEFMKEPEDEYDLIVSNPPFYTDDFKSATEQRDLARFADAMPFEDLIEAADLLLSEKGTFAVIIPFKEEENFLATAKEYELYPLKITRVKGTATTEIKRSLLAFSRYEKIDFPIDELIIETSRHQYTLEYIELTKDFYLKM</sequence>
<dbReference type="AlphaFoldDB" id="A0A1H5SAB1"/>
<dbReference type="GO" id="GO:0008033">
    <property type="term" value="P:tRNA processing"/>
    <property type="evidence" value="ECO:0007669"/>
    <property type="project" value="UniProtKB-UniRule"/>
</dbReference>
<dbReference type="Pfam" id="PF05175">
    <property type="entry name" value="MTS"/>
    <property type="match status" value="1"/>
</dbReference>
<keyword evidence="9" id="KW-1185">Reference proteome</keyword>
<evidence type="ECO:0000256" key="6">
    <source>
        <dbReference type="HAMAP-Rule" id="MF_01872"/>
    </source>
</evidence>
<name>A0A1H5SAB1_9FLAO</name>
<dbReference type="PANTHER" id="PTHR47739:SF1">
    <property type="entry name" value="TRNA1(VAL) (ADENINE(37)-N6)-METHYLTRANSFERASE"/>
    <property type="match status" value="1"/>
</dbReference>
<proteinExistence type="inferred from homology"/>
<dbReference type="InterPro" id="IPR002052">
    <property type="entry name" value="DNA_methylase_N6_adenine_CS"/>
</dbReference>
<comment type="subcellular location">
    <subcellularLocation>
        <location evidence="6">Cytoplasm</location>
    </subcellularLocation>
</comment>
<dbReference type="SUPFAM" id="SSF53335">
    <property type="entry name" value="S-adenosyl-L-methionine-dependent methyltransferases"/>
    <property type="match status" value="1"/>
</dbReference>
<dbReference type="EC" id="2.1.1.223" evidence="6"/>
<dbReference type="RefSeq" id="WP_103998371.1">
    <property type="nucleotide sequence ID" value="NZ_FNVP01000001.1"/>
</dbReference>
<dbReference type="EMBL" id="FNVP01000001">
    <property type="protein sequence ID" value="SEF47502.1"/>
    <property type="molecule type" value="Genomic_DNA"/>
</dbReference>
<evidence type="ECO:0000259" key="7">
    <source>
        <dbReference type="Pfam" id="PF05175"/>
    </source>
</evidence>
<dbReference type="InterPro" id="IPR029063">
    <property type="entry name" value="SAM-dependent_MTases_sf"/>
</dbReference>
<dbReference type="PRINTS" id="PR00507">
    <property type="entry name" value="N12N6MTFRASE"/>
</dbReference>
<dbReference type="Proteomes" id="UP000236737">
    <property type="component" value="Unassembled WGS sequence"/>
</dbReference>
<dbReference type="OrthoDB" id="5383291at2"/>
<comment type="function">
    <text evidence="6">Specifically methylates the adenine in position 37 of tRNA(1)(Val) (anticodon cmo5UAC).</text>
</comment>
<keyword evidence="3 6" id="KW-0808">Transferase</keyword>
<comment type="catalytic activity">
    <reaction evidence="6">
        <text>adenosine(37) in tRNA1(Val) + S-adenosyl-L-methionine = N(6)-methyladenosine(37) in tRNA1(Val) + S-adenosyl-L-homocysteine + H(+)</text>
        <dbReference type="Rhea" id="RHEA:43160"/>
        <dbReference type="Rhea" id="RHEA-COMP:10369"/>
        <dbReference type="Rhea" id="RHEA-COMP:10370"/>
        <dbReference type="ChEBI" id="CHEBI:15378"/>
        <dbReference type="ChEBI" id="CHEBI:57856"/>
        <dbReference type="ChEBI" id="CHEBI:59789"/>
        <dbReference type="ChEBI" id="CHEBI:74411"/>
        <dbReference type="ChEBI" id="CHEBI:74449"/>
        <dbReference type="EC" id="2.1.1.223"/>
    </reaction>
</comment>
<keyword evidence="5 6" id="KW-0819">tRNA processing</keyword>
<dbReference type="HAMAP" id="MF_01872">
    <property type="entry name" value="tRNA_methyltr_YfiC"/>
    <property type="match status" value="1"/>
</dbReference>
<dbReference type="InterPro" id="IPR022882">
    <property type="entry name" value="tRNA_adenine-N6_MeTrfase"/>
</dbReference>
<gene>
    <name evidence="8" type="ORF">SAMN04488130_101210</name>
</gene>
<dbReference type="GO" id="GO:0032259">
    <property type="term" value="P:methylation"/>
    <property type="evidence" value="ECO:0007669"/>
    <property type="project" value="UniProtKB-KW"/>
</dbReference>
<evidence type="ECO:0000256" key="4">
    <source>
        <dbReference type="ARBA" id="ARBA00022691"/>
    </source>
</evidence>
<dbReference type="CDD" id="cd02440">
    <property type="entry name" value="AdoMet_MTases"/>
    <property type="match status" value="1"/>
</dbReference>
<protein>
    <recommendedName>
        <fullName evidence="6">tRNA1(Val) (adenine(37)-N6)-methyltransferase</fullName>
        <ecNumber evidence="6">2.1.1.223</ecNumber>
    </recommendedName>
    <alternativeName>
        <fullName evidence="6">tRNA m6A37 methyltransferase</fullName>
    </alternativeName>
</protein>
<dbReference type="PANTHER" id="PTHR47739">
    <property type="entry name" value="TRNA1(VAL) (ADENINE(37)-N6)-METHYLTRANSFERASE"/>
    <property type="match status" value="1"/>
</dbReference>
<evidence type="ECO:0000256" key="3">
    <source>
        <dbReference type="ARBA" id="ARBA00022679"/>
    </source>
</evidence>
<dbReference type="PROSITE" id="PS00092">
    <property type="entry name" value="N6_MTASE"/>
    <property type="match status" value="1"/>
</dbReference>
<keyword evidence="2 6" id="KW-0489">Methyltransferase</keyword>